<evidence type="ECO:0000259" key="1">
    <source>
        <dbReference type="PROSITE" id="PS51186"/>
    </source>
</evidence>
<dbReference type="GO" id="GO:0016747">
    <property type="term" value="F:acyltransferase activity, transferring groups other than amino-acyl groups"/>
    <property type="evidence" value="ECO:0007669"/>
    <property type="project" value="InterPro"/>
</dbReference>
<name>A0A454D2V6_VIBHA</name>
<protein>
    <submittedName>
        <fullName evidence="2">Acetyltransferase family protein</fullName>
    </submittedName>
</protein>
<feature type="domain" description="N-acetyltransferase" evidence="1">
    <location>
        <begin position="2"/>
        <end position="155"/>
    </location>
</feature>
<dbReference type="SUPFAM" id="SSF55729">
    <property type="entry name" value="Acyl-CoA N-acyltransferases (Nat)"/>
    <property type="match status" value="1"/>
</dbReference>
<dbReference type="InterPro" id="IPR000182">
    <property type="entry name" value="GNAT_dom"/>
</dbReference>
<keyword evidence="2" id="KW-0808">Transferase</keyword>
<dbReference type="CDD" id="cd04301">
    <property type="entry name" value="NAT_SF"/>
    <property type="match status" value="1"/>
</dbReference>
<dbReference type="Gene3D" id="3.40.630.30">
    <property type="match status" value="1"/>
</dbReference>
<dbReference type="InterPro" id="IPR016181">
    <property type="entry name" value="Acyl_CoA_acyltransferase"/>
</dbReference>
<evidence type="ECO:0000313" key="3">
    <source>
        <dbReference type="Proteomes" id="UP000008367"/>
    </source>
</evidence>
<reference evidence="2 3" key="1">
    <citation type="submission" date="2012-10" db="EMBL/GenBank/DDBJ databases">
        <title>Genome sequence of Vibrio Cholerae HENC-02.</title>
        <authorList>
            <person name="Eppinger M."/>
            <person name="Hasan N.A."/>
            <person name="Sengamalay N."/>
            <person name="Hine E."/>
            <person name="Su Q."/>
            <person name="Daugherty S.C."/>
            <person name="Young S."/>
            <person name="Sadzewicz L."/>
            <person name="Tallon L."/>
            <person name="Cebula T.A."/>
            <person name="Ravel J."/>
            <person name="Colwell R.R."/>
        </authorList>
    </citation>
    <scope>NUCLEOTIDE SEQUENCE [LARGE SCALE GENOMIC DNA]</scope>
    <source>
        <strain evidence="2 3">HENC-02</strain>
    </source>
</reference>
<dbReference type="PANTHER" id="PTHR43451">
    <property type="entry name" value="ACETYLTRANSFERASE (GNAT) FAMILY PROTEIN"/>
    <property type="match status" value="1"/>
</dbReference>
<proteinExistence type="predicted"/>
<dbReference type="Proteomes" id="UP000008367">
    <property type="component" value="Unassembled WGS sequence"/>
</dbReference>
<gene>
    <name evidence="2" type="ORF">VCHENC02_1556</name>
</gene>
<accession>A0A454D2V6</accession>
<dbReference type="STRING" id="669.AL538_16470"/>
<evidence type="ECO:0000313" key="2">
    <source>
        <dbReference type="EMBL" id="EKM32936.1"/>
    </source>
</evidence>
<organism evidence="2 3">
    <name type="scientific">Vibrio harveyi</name>
    <name type="common">Beneckea harveyi</name>
    <dbReference type="NCBI Taxonomy" id="669"/>
    <lineage>
        <taxon>Bacteria</taxon>
        <taxon>Pseudomonadati</taxon>
        <taxon>Pseudomonadota</taxon>
        <taxon>Gammaproteobacteria</taxon>
        <taxon>Vibrionales</taxon>
        <taxon>Vibrionaceae</taxon>
        <taxon>Vibrio</taxon>
    </lineage>
</organism>
<dbReference type="EMBL" id="AJSR01000503">
    <property type="protein sequence ID" value="EKM32936.1"/>
    <property type="molecule type" value="Genomic_DNA"/>
</dbReference>
<dbReference type="PANTHER" id="PTHR43451:SF1">
    <property type="entry name" value="ACETYLTRANSFERASE"/>
    <property type="match status" value="1"/>
</dbReference>
<dbReference type="AlphaFoldDB" id="A0A454D2V6"/>
<sequence>MIVIRDFREQDAPILWALFYNTVRNVNRRDYNEQQLKAWAPDEFDSEIWLQKMTDIHPFVAELDRVIVGYSDVQSSGLVDHFFCHQAYQGQGVGRALMAHVFKQAKEKGLTRLYSEVSITARPFFEHMGFSVLKEQQVEVRGAILTNYVMERAYDGSAV</sequence>
<comment type="caution">
    <text evidence="2">The sequence shown here is derived from an EMBL/GenBank/DDBJ whole genome shotgun (WGS) entry which is preliminary data.</text>
</comment>
<dbReference type="PROSITE" id="PS51186">
    <property type="entry name" value="GNAT"/>
    <property type="match status" value="1"/>
</dbReference>
<dbReference type="InterPro" id="IPR052564">
    <property type="entry name" value="N-acetyltrans/Recomb-assoc"/>
</dbReference>
<dbReference type="Pfam" id="PF13673">
    <property type="entry name" value="Acetyltransf_10"/>
    <property type="match status" value="1"/>
</dbReference>